<dbReference type="Proteomes" id="UP001589755">
    <property type="component" value="Unassembled WGS sequence"/>
</dbReference>
<protein>
    <submittedName>
        <fullName evidence="1">Uncharacterized protein</fullName>
    </submittedName>
</protein>
<gene>
    <name evidence="1" type="ORF">ACFFJ2_08725</name>
</gene>
<accession>A0ABV6D748</accession>
<proteinExistence type="predicted"/>
<dbReference type="EMBL" id="JBHLXD010000011">
    <property type="protein sequence ID" value="MFC0208480.1"/>
    <property type="molecule type" value="Genomic_DNA"/>
</dbReference>
<name>A0ABV6D748_9HYPH</name>
<reference evidence="1 2" key="1">
    <citation type="submission" date="2024-09" db="EMBL/GenBank/DDBJ databases">
        <authorList>
            <person name="Sun Q."/>
            <person name="Mori K."/>
        </authorList>
    </citation>
    <scope>NUCLEOTIDE SEQUENCE [LARGE SCALE GENOMIC DNA]</scope>
    <source>
        <strain evidence="1 2">CCM 8543</strain>
    </source>
</reference>
<dbReference type="RefSeq" id="WP_261521506.1">
    <property type="nucleotide sequence ID" value="NZ_JAODNW010000019.1"/>
</dbReference>
<sequence length="115" mass="12888">MNLDKRRPIPIEQCRFSFLNIDMGRQRSGVENASLLRAVLFSRELGISPSILTARYNPRLRHAEALLRSSGLLPEGVPLHNMYDDLQAADRFDPARHSSADLLLPVTCPPQNPSP</sequence>
<comment type="caution">
    <text evidence="1">The sequence shown here is derived from an EMBL/GenBank/DDBJ whole genome shotgun (WGS) entry which is preliminary data.</text>
</comment>
<organism evidence="1 2">
    <name type="scientific">Chelativorans intermedius</name>
    <dbReference type="NCBI Taxonomy" id="515947"/>
    <lineage>
        <taxon>Bacteria</taxon>
        <taxon>Pseudomonadati</taxon>
        <taxon>Pseudomonadota</taxon>
        <taxon>Alphaproteobacteria</taxon>
        <taxon>Hyphomicrobiales</taxon>
        <taxon>Phyllobacteriaceae</taxon>
        <taxon>Chelativorans</taxon>
    </lineage>
</organism>
<keyword evidence="2" id="KW-1185">Reference proteome</keyword>
<dbReference type="Gene3D" id="3.40.50.2000">
    <property type="entry name" value="Glycogen Phosphorylase B"/>
    <property type="match status" value="1"/>
</dbReference>
<evidence type="ECO:0000313" key="1">
    <source>
        <dbReference type="EMBL" id="MFC0208480.1"/>
    </source>
</evidence>
<evidence type="ECO:0000313" key="2">
    <source>
        <dbReference type="Proteomes" id="UP001589755"/>
    </source>
</evidence>